<keyword evidence="4" id="KW-1185">Reference proteome</keyword>
<gene>
    <name evidence="3" type="ORF">ACFQGU_14900</name>
</gene>
<dbReference type="InterPro" id="IPR052698">
    <property type="entry name" value="MoCofactor_Util/Proc"/>
</dbReference>
<dbReference type="EMBL" id="JBHSTI010000008">
    <property type="protein sequence ID" value="MFC6239169.1"/>
    <property type="molecule type" value="Genomic_DNA"/>
</dbReference>
<dbReference type="Pfam" id="PF13478">
    <property type="entry name" value="XdhC_C"/>
    <property type="match status" value="1"/>
</dbReference>
<name>A0ABW1T4I8_9ACTN</name>
<accession>A0ABW1T4I8</accession>
<evidence type="ECO:0000313" key="3">
    <source>
        <dbReference type="EMBL" id="MFC6239169.1"/>
    </source>
</evidence>
<dbReference type="Proteomes" id="UP001596138">
    <property type="component" value="Unassembled WGS sequence"/>
</dbReference>
<evidence type="ECO:0000313" key="4">
    <source>
        <dbReference type="Proteomes" id="UP001596138"/>
    </source>
</evidence>
<protein>
    <submittedName>
        <fullName evidence="3">XdhC family protein</fullName>
    </submittedName>
</protein>
<dbReference type="InterPro" id="IPR027051">
    <property type="entry name" value="XdhC_Rossmann_dom"/>
</dbReference>
<dbReference type="Pfam" id="PF02625">
    <property type="entry name" value="XdhC_CoxI"/>
    <property type="match status" value="1"/>
</dbReference>
<dbReference type="PANTHER" id="PTHR30388">
    <property type="entry name" value="ALDEHYDE OXIDOREDUCTASE MOLYBDENUM COFACTOR ASSEMBLY PROTEIN"/>
    <property type="match status" value="1"/>
</dbReference>
<dbReference type="PANTHER" id="PTHR30388:SF4">
    <property type="entry name" value="MOLYBDENUM COFACTOR INSERTION CHAPERONE PAOD"/>
    <property type="match status" value="1"/>
</dbReference>
<dbReference type="Gene3D" id="3.40.50.720">
    <property type="entry name" value="NAD(P)-binding Rossmann-like Domain"/>
    <property type="match status" value="1"/>
</dbReference>
<organism evidence="3 4">
    <name type="scientific">Longivirga aurantiaca</name>
    <dbReference type="NCBI Taxonomy" id="1837743"/>
    <lineage>
        <taxon>Bacteria</taxon>
        <taxon>Bacillati</taxon>
        <taxon>Actinomycetota</taxon>
        <taxon>Actinomycetes</taxon>
        <taxon>Sporichthyales</taxon>
        <taxon>Sporichthyaceae</taxon>
        <taxon>Longivirga</taxon>
    </lineage>
</organism>
<comment type="caution">
    <text evidence="3">The sequence shown here is derived from an EMBL/GenBank/DDBJ whole genome shotgun (WGS) entry which is preliminary data.</text>
</comment>
<reference evidence="4" key="1">
    <citation type="journal article" date="2019" name="Int. J. Syst. Evol. Microbiol.">
        <title>The Global Catalogue of Microorganisms (GCM) 10K type strain sequencing project: providing services to taxonomists for standard genome sequencing and annotation.</title>
        <authorList>
            <consortium name="The Broad Institute Genomics Platform"/>
            <consortium name="The Broad Institute Genome Sequencing Center for Infectious Disease"/>
            <person name="Wu L."/>
            <person name="Ma J."/>
        </authorList>
    </citation>
    <scope>NUCLEOTIDE SEQUENCE [LARGE SCALE GENOMIC DNA]</scope>
    <source>
        <strain evidence="4">CGMCC 4.7317</strain>
    </source>
</reference>
<feature type="domain" description="XdhC Rossmann" evidence="2">
    <location>
        <begin position="117"/>
        <end position="227"/>
    </location>
</feature>
<sequence length="311" mass="33158">MTTRALDERAESLRAHRVPFVHARVVLAERPTSAKPGDEAVITPDGVIEGFVGGQCAEGTVRTQALSLLSSGDSMLLRITPNPEGEQSGKTVVHNACLSGGTLEIFLEPVLPLPLVAVLGDSPIARAMTGVAEALGYEVSTYDDADLSATDAVVVATHGKREEKTLQDAVLAGVPYVGLVASPKRGAAVVESLELTDEQRARIHYPAGLDIGARTPQEIALSVFAQMVSERPRVPRTAHAGTHPPVTEPPVTRLGVISLETETAIDPVCDMTVTISPDALHADLPDGERVWFCCPGCRREFLKHPEKYPRS</sequence>
<evidence type="ECO:0000259" key="2">
    <source>
        <dbReference type="Pfam" id="PF13478"/>
    </source>
</evidence>
<dbReference type="InterPro" id="IPR003777">
    <property type="entry name" value="XdhC_CoxI"/>
</dbReference>
<dbReference type="RefSeq" id="WP_386768313.1">
    <property type="nucleotide sequence ID" value="NZ_JBHSTI010000008.1"/>
</dbReference>
<proteinExistence type="predicted"/>
<evidence type="ECO:0000259" key="1">
    <source>
        <dbReference type="Pfam" id="PF02625"/>
    </source>
</evidence>
<feature type="domain" description="XdhC- CoxI" evidence="1">
    <location>
        <begin position="14"/>
        <end position="79"/>
    </location>
</feature>